<evidence type="ECO:0000313" key="4">
    <source>
        <dbReference type="EMBL" id="GAA2986174.1"/>
    </source>
</evidence>
<gene>
    <name evidence="4" type="ORF">GCM10017559_02230</name>
</gene>
<dbReference type="Proteomes" id="UP001499930">
    <property type="component" value="Unassembled WGS sequence"/>
</dbReference>
<dbReference type="Gene3D" id="3.40.50.1820">
    <property type="entry name" value="alpha/beta hydrolase"/>
    <property type="match status" value="1"/>
</dbReference>
<keyword evidence="4" id="KW-0378">Hydrolase</keyword>
<keyword evidence="2" id="KW-0812">Transmembrane</keyword>
<feature type="domain" description="Serine aminopeptidase S33" evidence="3">
    <location>
        <begin position="98"/>
        <end position="330"/>
    </location>
</feature>
<evidence type="ECO:0000259" key="3">
    <source>
        <dbReference type="Pfam" id="PF12146"/>
    </source>
</evidence>
<protein>
    <submittedName>
        <fullName evidence="4">CocE/NonD family hydrolase</fullName>
    </submittedName>
</protein>
<dbReference type="RefSeq" id="WP_344886996.1">
    <property type="nucleotide sequence ID" value="NZ_BAAAWD010000002.1"/>
</dbReference>
<proteinExistence type="predicted"/>
<dbReference type="PANTHER" id="PTHR43265:SF1">
    <property type="entry name" value="ESTERASE ESTD"/>
    <property type="match status" value="1"/>
</dbReference>
<accession>A0ABP6K947</accession>
<comment type="caution">
    <text evidence="4">The sequence shown here is derived from an EMBL/GenBank/DDBJ whole genome shotgun (WGS) entry which is preliminary data.</text>
</comment>
<keyword evidence="2" id="KW-1133">Transmembrane helix</keyword>
<reference evidence="5" key="1">
    <citation type="journal article" date="2019" name="Int. J. Syst. Evol. Microbiol.">
        <title>The Global Catalogue of Microorganisms (GCM) 10K type strain sequencing project: providing services to taxonomists for standard genome sequencing and annotation.</title>
        <authorList>
            <consortium name="The Broad Institute Genomics Platform"/>
            <consortium name="The Broad Institute Genome Sequencing Center for Infectious Disease"/>
            <person name="Wu L."/>
            <person name="Ma J."/>
        </authorList>
    </citation>
    <scope>NUCLEOTIDE SEQUENCE [LARGE SCALE GENOMIC DNA]</scope>
    <source>
        <strain evidence="5">JCM 3106</strain>
    </source>
</reference>
<feature type="compositionally biased region" description="Low complexity" evidence="1">
    <location>
        <begin position="8"/>
        <end position="26"/>
    </location>
</feature>
<dbReference type="InterPro" id="IPR029058">
    <property type="entry name" value="AB_hydrolase_fold"/>
</dbReference>
<dbReference type="Pfam" id="PF12146">
    <property type="entry name" value="Hydrolase_4"/>
    <property type="match status" value="1"/>
</dbReference>
<sequence>MARPLRKPSTPAASAPPTTSALPDAPGTSPAPRKPRRRLRTALLGTAAVLLATALLLTGVVLRQHDYALREQRVTVPAAGRELPGVLATPEGRGPFPLVVFVHGDGPVDATHDGFYRPYWEAFARAGYASLSLDKPADWLGQTMDDRARETTDALVWAAARPDVDPARIGLWGASQAGWVLPKVVAQAPAPGVRFVIAVGTAVNWHRQGEYNLRARLRAEGASAVRTANALRTREATLALLRRGAAYEEYQASPGADRELTAERWSFISRNHTADATTDLRAMPSVPVLLISGADDLNVDGAETEAAYRSLLAPGTLTVRRYPGATHALVRTPIERSSWRLALTAVFAPRALFPAGLLDDQRRFLQQQRH</sequence>
<evidence type="ECO:0000256" key="1">
    <source>
        <dbReference type="SAM" id="MobiDB-lite"/>
    </source>
</evidence>
<feature type="transmembrane region" description="Helical" evidence="2">
    <location>
        <begin position="42"/>
        <end position="62"/>
    </location>
</feature>
<organism evidence="4 5">
    <name type="scientific">Streptosporangium longisporum</name>
    <dbReference type="NCBI Taxonomy" id="46187"/>
    <lineage>
        <taxon>Bacteria</taxon>
        <taxon>Bacillati</taxon>
        <taxon>Actinomycetota</taxon>
        <taxon>Actinomycetes</taxon>
        <taxon>Streptosporangiales</taxon>
        <taxon>Streptosporangiaceae</taxon>
        <taxon>Streptosporangium</taxon>
    </lineage>
</organism>
<keyword evidence="5" id="KW-1185">Reference proteome</keyword>
<dbReference type="InterPro" id="IPR053145">
    <property type="entry name" value="AB_hydrolase_Est10"/>
</dbReference>
<dbReference type="EMBL" id="BAAAWD010000002">
    <property type="protein sequence ID" value="GAA2986174.1"/>
    <property type="molecule type" value="Genomic_DNA"/>
</dbReference>
<feature type="region of interest" description="Disordered" evidence="1">
    <location>
        <begin position="1"/>
        <end position="36"/>
    </location>
</feature>
<keyword evidence="2" id="KW-0472">Membrane</keyword>
<evidence type="ECO:0000256" key="2">
    <source>
        <dbReference type="SAM" id="Phobius"/>
    </source>
</evidence>
<dbReference type="SUPFAM" id="SSF53474">
    <property type="entry name" value="alpha/beta-Hydrolases"/>
    <property type="match status" value="1"/>
</dbReference>
<dbReference type="InterPro" id="IPR022742">
    <property type="entry name" value="Hydrolase_4"/>
</dbReference>
<name>A0ABP6K947_9ACTN</name>
<dbReference type="GO" id="GO:0016787">
    <property type="term" value="F:hydrolase activity"/>
    <property type="evidence" value="ECO:0007669"/>
    <property type="project" value="UniProtKB-KW"/>
</dbReference>
<dbReference type="PANTHER" id="PTHR43265">
    <property type="entry name" value="ESTERASE ESTD"/>
    <property type="match status" value="1"/>
</dbReference>
<evidence type="ECO:0000313" key="5">
    <source>
        <dbReference type="Proteomes" id="UP001499930"/>
    </source>
</evidence>